<sequence>MSRTTTTRTAVRGIVAATALAVLLGACSDSETPAPAASSSAPSESASAAEDTGTDACPDQNSITDAAEMETFATVGEVTAAQDEGAAVHGLTWRHYLPLTVTNPLDAACRINVVVSVTGSDDGYMDGGGTVVLEPGQTAELQIFDLDSEFTFDGDSEAAAPTETLAATVHQVSTAPVTHHYDADVEFGEITGEGAAAVLPVTVTKNGVLDDAPEGAGDDILFIEGLDGSGSVVGRFVATPDGSLEVGGTATYDVPATLAGNGDGNGFAYQPLSATEDIVEYRVVLYRPSLLR</sequence>
<keyword evidence="2" id="KW-0732">Signal</keyword>
<feature type="compositionally biased region" description="Low complexity" evidence="1">
    <location>
        <begin position="31"/>
        <end position="51"/>
    </location>
</feature>
<protein>
    <recommendedName>
        <fullName evidence="5">Lipoprotein</fullName>
    </recommendedName>
</protein>
<gene>
    <name evidence="3" type="ORF">JAV76_00350</name>
</gene>
<accession>A0A934I920</accession>
<dbReference type="RefSeq" id="WP_198732035.1">
    <property type="nucleotide sequence ID" value="NZ_JAEINH010000001.1"/>
</dbReference>
<evidence type="ECO:0000256" key="1">
    <source>
        <dbReference type="SAM" id="MobiDB-lite"/>
    </source>
</evidence>
<feature type="region of interest" description="Disordered" evidence="1">
    <location>
        <begin position="31"/>
        <end position="61"/>
    </location>
</feature>
<keyword evidence="4" id="KW-1185">Reference proteome</keyword>
<feature type="chain" id="PRO_5039378483" description="Lipoprotein" evidence="2">
    <location>
        <begin position="29"/>
        <end position="292"/>
    </location>
</feature>
<dbReference type="Proteomes" id="UP000602087">
    <property type="component" value="Unassembled WGS sequence"/>
</dbReference>
<dbReference type="PROSITE" id="PS51257">
    <property type="entry name" value="PROKAR_LIPOPROTEIN"/>
    <property type="match status" value="1"/>
</dbReference>
<dbReference type="EMBL" id="JAEINH010000001">
    <property type="protein sequence ID" value="MBI9113460.1"/>
    <property type="molecule type" value="Genomic_DNA"/>
</dbReference>
<name>A0A934I920_9MICO</name>
<evidence type="ECO:0008006" key="5">
    <source>
        <dbReference type="Google" id="ProtNLM"/>
    </source>
</evidence>
<proteinExistence type="predicted"/>
<evidence type="ECO:0000313" key="3">
    <source>
        <dbReference type="EMBL" id="MBI9113460.1"/>
    </source>
</evidence>
<evidence type="ECO:0000256" key="2">
    <source>
        <dbReference type="SAM" id="SignalP"/>
    </source>
</evidence>
<reference evidence="3" key="1">
    <citation type="submission" date="2020-12" db="EMBL/GenBank/DDBJ databases">
        <title>Sanguibacter suaedae sp. nov., isolated from Suaeda aralocaspica.</title>
        <authorList>
            <person name="Ma Q."/>
        </authorList>
    </citation>
    <scope>NUCLEOTIDE SEQUENCE</scope>
    <source>
        <strain evidence="3">YZGR15</strain>
    </source>
</reference>
<comment type="caution">
    <text evidence="3">The sequence shown here is derived from an EMBL/GenBank/DDBJ whole genome shotgun (WGS) entry which is preliminary data.</text>
</comment>
<evidence type="ECO:0000313" key="4">
    <source>
        <dbReference type="Proteomes" id="UP000602087"/>
    </source>
</evidence>
<organism evidence="3 4">
    <name type="scientific">Sanguibacter suaedae</name>
    <dbReference type="NCBI Taxonomy" id="2795737"/>
    <lineage>
        <taxon>Bacteria</taxon>
        <taxon>Bacillati</taxon>
        <taxon>Actinomycetota</taxon>
        <taxon>Actinomycetes</taxon>
        <taxon>Micrococcales</taxon>
        <taxon>Sanguibacteraceae</taxon>
        <taxon>Sanguibacter</taxon>
    </lineage>
</organism>
<feature type="signal peptide" evidence="2">
    <location>
        <begin position="1"/>
        <end position="28"/>
    </location>
</feature>
<dbReference type="AlphaFoldDB" id="A0A934I920"/>